<dbReference type="GO" id="GO:0034728">
    <property type="term" value="P:nucleosome organization"/>
    <property type="evidence" value="ECO:0007669"/>
    <property type="project" value="TreeGrafter"/>
</dbReference>
<dbReference type="OrthoDB" id="343921at2759"/>
<keyword evidence="2" id="KW-0648">Protein biosynthesis</keyword>
<gene>
    <name evidence="2" type="ORF">X975_04117</name>
</gene>
<dbReference type="GO" id="GO:0003746">
    <property type="term" value="F:translation elongation factor activity"/>
    <property type="evidence" value="ECO:0007669"/>
    <property type="project" value="UniProtKB-KW"/>
</dbReference>
<dbReference type="AlphaFoldDB" id="A0A087V0A4"/>
<keyword evidence="2" id="KW-0251">Elongation factor</keyword>
<evidence type="ECO:0000313" key="2">
    <source>
        <dbReference type="EMBL" id="KFM83043.1"/>
    </source>
</evidence>
<protein>
    <submittedName>
        <fullName evidence="2">Transcription elongation factor SPT6</fullName>
    </submittedName>
</protein>
<dbReference type="PANTHER" id="PTHR10145:SF6">
    <property type="entry name" value="TRANSCRIPTION ELONGATION FACTOR SPT6"/>
    <property type="match status" value="1"/>
</dbReference>
<dbReference type="STRING" id="407821.A0A087V0A4"/>
<reference evidence="2 3" key="1">
    <citation type="submission" date="2013-11" db="EMBL/GenBank/DDBJ databases">
        <title>Genome sequencing of Stegodyphus mimosarum.</title>
        <authorList>
            <person name="Bechsgaard J."/>
        </authorList>
    </citation>
    <scope>NUCLEOTIDE SEQUENCE [LARGE SCALE GENOMIC DNA]</scope>
</reference>
<dbReference type="InterPro" id="IPR037027">
    <property type="entry name" value="YqgF/RNaseH-like_dom_sf"/>
</dbReference>
<name>A0A087V0A4_STEMI</name>
<sequence>MDNELGVLYINSRKGENDFRDYPPLLRQAISLARRLQDPLMEFSQMCTP</sequence>
<dbReference type="InterPro" id="IPR028231">
    <property type="entry name" value="Spt6_YqgF"/>
</dbReference>
<evidence type="ECO:0000259" key="1">
    <source>
        <dbReference type="Pfam" id="PF14639"/>
    </source>
</evidence>
<dbReference type="InterPro" id="IPR012337">
    <property type="entry name" value="RNaseH-like_sf"/>
</dbReference>
<dbReference type="PANTHER" id="PTHR10145">
    <property type="entry name" value="TRANSCRIPTION ELONGATION FACTOR SPT6"/>
    <property type="match status" value="1"/>
</dbReference>
<feature type="non-terminal residue" evidence="2">
    <location>
        <position position="49"/>
    </location>
</feature>
<feature type="domain" description="Transcription elongation factor Spt6 YqgF" evidence="1">
    <location>
        <begin position="2"/>
        <end position="47"/>
    </location>
</feature>
<dbReference type="GO" id="GO:0042393">
    <property type="term" value="F:histone binding"/>
    <property type="evidence" value="ECO:0007669"/>
    <property type="project" value="TreeGrafter"/>
</dbReference>
<dbReference type="GO" id="GO:0031491">
    <property type="term" value="F:nucleosome binding"/>
    <property type="evidence" value="ECO:0007669"/>
    <property type="project" value="TreeGrafter"/>
</dbReference>
<accession>A0A087V0A4</accession>
<keyword evidence="3" id="KW-1185">Reference proteome</keyword>
<proteinExistence type="predicted"/>
<evidence type="ECO:0000313" key="3">
    <source>
        <dbReference type="Proteomes" id="UP000054359"/>
    </source>
</evidence>
<dbReference type="EMBL" id="KK122585">
    <property type="protein sequence ID" value="KFM83043.1"/>
    <property type="molecule type" value="Genomic_DNA"/>
</dbReference>
<dbReference type="Gene3D" id="3.30.420.140">
    <property type="entry name" value="YqgF/RNase H-like domain"/>
    <property type="match status" value="1"/>
</dbReference>
<organism evidence="2 3">
    <name type="scientific">Stegodyphus mimosarum</name>
    <name type="common">African social velvet spider</name>
    <dbReference type="NCBI Taxonomy" id="407821"/>
    <lineage>
        <taxon>Eukaryota</taxon>
        <taxon>Metazoa</taxon>
        <taxon>Ecdysozoa</taxon>
        <taxon>Arthropoda</taxon>
        <taxon>Chelicerata</taxon>
        <taxon>Arachnida</taxon>
        <taxon>Araneae</taxon>
        <taxon>Araneomorphae</taxon>
        <taxon>Entelegynae</taxon>
        <taxon>Eresoidea</taxon>
        <taxon>Eresidae</taxon>
        <taxon>Stegodyphus</taxon>
    </lineage>
</organism>
<dbReference type="InterPro" id="IPR017072">
    <property type="entry name" value="TF_Spt6"/>
</dbReference>
<dbReference type="GO" id="GO:0140673">
    <property type="term" value="P:transcription elongation-coupled chromatin remodeling"/>
    <property type="evidence" value="ECO:0007669"/>
    <property type="project" value="InterPro"/>
</dbReference>
<dbReference type="Proteomes" id="UP000054359">
    <property type="component" value="Unassembled WGS sequence"/>
</dbReference>
<dbReference type="GO" id="GO:0008023">
    <property type="term" value="C:transcription elongation factor complex"/>
    <property type="evidence" value="ECO:0007669"/>
    <property type="project" value="TreeGrafter"/>
</dbReference>
<dbReference type="Pfam" id="PF14639">
    <property type="entry name" value="YqgF"/>
    <property type="match status" value="1"/>
</dbReference>
<dbReference type="SUPFAM" id="SSF53098">
    <property type="entry name" value="Ribonuclease H-like"/>
    <property type="match status" value="1"/>
</dbReference>